<dbReference type="RefSeq" id="WP_316774389.1">
    <property type="nucleotide sequence ID" value="NZ_JASMWN010000003.1"/>
</dbReference>
<comment type="caution">
    <text evidence="2">The sequence shown here is derived from an EMBL/GenBank/DDBJ whole genome shotgun (WGS) entry which is preliminary data.</text>
</comment>
<protein>
    <submittedName>
        <fullName evidence="2">Uncharacterized protein</fullName>
    </submittedName>
</protein>
<sequence length="228" mass="24215">MDFEAQDSTKLIILMIAGAAFAGAGLWLLLKPKPSGSSAKIELFGLKFESSSAGLLVFLIGAAFLVIPLFVPEKTGGPRIGGGSIGEEPADPVGGQAASVSNRAAVVLPDAPGIEEVEPNERVQQANQLNVGATVGGKVRKGDFDWYVIPLQAHQGKRLVVTLRHVDGGPVYGEVFDADEQRDEQLQTSAGADVGRVEISGSRAYVRVQPNFLNKPAEYELTSRVEEF</sequence>
<feature type="transmembrane region" description="Helical" evidence="1">
    <location>
        <begin position="50"/>
        <end position="71"/>
    </location>
</feature>
<name>A0ABU3VBB2_9RHOB</name>
<evidence type="ECO:0000256" key="1">
    <source>
        <dbReference type="SAM" id="Phobius"/>
    </source>
</evidence>
<feature type="transmembrane region" description="Helical" evidence="1">
    <location>
        <begin position="12"/>
        <end position="30"/>
    </location>
</feature>
<evidence type="ECO:0000313" key="3">
    <source>
        <dbReference type="Proteomes" id="UP001255416"/>
    </source>
</evidence>
<organism evidence="2 3">
    <name type="scientific">Sedimentitalea todarodis</name>
    <dbReference type="NCBI Taxonomy" id="1631240"/>
    <lineage>
        <taxon>Bacteria</taxon>
        <taxon>Pseudomonadati</taxon>
        <taxon>Pseudomonadota</taxon>
        <taxon>Alphaproteobacteria</taxon>
        <taxon>Rhodobacterales</taxon>
        <taxon>Paracoccaceae</taxon>
        <taxon>Sedimentitalea</taxon>
    </lineage>
</organism>
<gene>
    <name evidence="2" type="ORF">QO231_06345</name>
</gene>
<dbReference type="EMBL" id="JASMWN010000003">
    <property type="protein sequence ID" value="MDU9003473.1"/>
    <property type="molecule type" value="Genomic_DNA"/>
</dbReference>
<accession>A0ABU3VBB2</accession>
<evidence type="ECO:0000313" key="2">
    <source>
        <dbReference type="EMBL" id="MDU9003473.1"/>
    </source>
</evidence>
<proteinExistence type="predicted"/>
<keyword evidence="1" id="KW-0472">Membrane</keyword>
<keyword evidence="1" id="KW-0812">Transmembrane</keyword>
<reference evidence="3" key="1">
    <citation type="submission" date="2023-05" db="EMBL/GenBank/DDBJ databases">
        <title>Sedimentitalea sp. nov. JM2-8.</title>
        <authorList>
            <person name="Huang J."/>
        </authorList>
    </citation>
    <scope>NUCLEOTIDE SEQUENCE [LARGE SCALE GENOMIC DNA]</scope>
    <source>
        <strain evidence="3">KHS03</strain>
    </source>
</reference>
<keyword evidence="1" id="KW-1133">Transmembrane helix</keyword>
<dbReference type="Gene3D" id="2.60.120.380">
    <property type="match status" value="1"/>
</dbReference>
<keyword evidence="3" id="KW-1185">Reference proteome</keyword>
<dbReference type="Proteomes" id="UP001255416">
    <property type="component" value="Unassembled WGS sequence"/>
</dbReference>